<organism evidence="1">
    <name type="scientific">Sporisorium scitamineum</name>
    <dbReference type="NCBI Taxonomy" id="49012"/>
    <lineage>
        <taxon>Eukaryota</taxon>
        <taxon>Fungi</taxon>
        <taxon>Dikarya</taxon>
        <taxon>Basidiomycota</taxon>
        <taxon>Ustilaginomycotina</taxon>
        <taxon>Ustilaginomycetes</taxon>
        <taxon>Ustilaginales</taxon>
        <taxon>Ustilaginaceae</taxon>
        <taxon>Sporisorium</taxon>
    </lineage>
</organism>
<sequence>MLPSSLRNNVIAAAAVNDNELDQAQQEAYDDILHASYAASSRTSISPDRLIAFSSYLHGRIAAFSRTALPLFGLLELLQTFLVPGHDSTRLPLSLPTFASHADASASSRHADRYAEQANAWLHDLKQFGCWQMLVSMHSAMLSSVSLGHNADMGFDFLAVTLHRCQSELVRAVPQLANSLIQSPLAAVKAAHTQFAGRLSVANDPDANLSLLLAYLADHRSTPSPPHRHRDPEVLATNVHLAEQFGRRYRGDAPLRFLDFALETNRKIDSENERPYYRGTPIVQSSGTGKTRMVLELKQYAPLYICFRKPDANANAKAGYPFPDSGFTTLARALSSLTTAQAKHAHLVELHTLDRVGGVNDKRNQHFQDVSESAQALLASTPPEILKASYQHVFDHFLVQPVLLLNEQLLDVSRYLANCRRAHPCPLVFVAVDECVEMNVGTPSNDQNQLHSLLRAWNYIGGLRDAHNLLQFWLVLLSTSSSATHLVEHVSVRGSARRQNSVPLPTFTAIGFDVFSEERPSLNRASEASLASQLVTYGRPLWSSLERSDFWSNAVFKLQGSSSFSDQDRAQCFSVLASRLSLGLVPVHSDRSFLFGEQKILTDQLVDRHMRVLTSVTPEAGMHINSPSEPVLAIAASLLMLPTLTQQQSWTPQRWQKAHSFYASILELFRRRCLVSPAVAILKGTHGELASRIVLMTAWDAAKRKALDQHEQQAQANLPPSSPSLSDRAQIISKPVLLQDIIAGLATLDHTESGAKLQKHFQHVQDGSARRTRPSLSSGVQLWTNFTHFDVLPEQITEITPEFLWYCWKRGLALQMAHRQPGLDGLIPVYAGHLEQPFVDSVVVGSGGNPSDDDPGSSKCAAATASTQCDELQAARFMTYVGWEAKNTEKPQPSAESGNQPHLKLKLAGPRITRALRSPDGETPLTDRALVNVLLDLGTEVAFGTRLGGMQPRVETIYNTNCPRVWIRGVTDHRAYPCLDQFEMRDVFREVLKHSTTDSTLEQLNTLPSAVWSNTINPTLPFITDAAAAAAADTTVHAEDMDTN</sequence>
<evidence type="ECO:0000313" key="1">
    <source>
        <dbReference type="EMBL" id="CDR87803.1"/>
    </source>
</evidence>
<dbReference type="AlphaFoldDB" id="A0A140KN38"/>
<protein>
    <submittedName>
        <fullName evidence="1">Uncharacterized protein</fullName>
    </submittedName>
</protein>
<dbReference type="PANTHER" id="PTHR33266:SF1">
    <property type="entry name" value="F-BOX DOMAIN-CONTAINING PROTEIN"/>
    <property type="match status" value="1"/>
</dbReference>
<gene>
    <name evidence="1" type="ORF">SPSC_03529</name>
</gene>
<reference evidence="1" key="1">
    <citation type="submission" date="2014-06" db="EMBL/GenBank/DDBJ databases">
        <authorList>
            <person name="Ju J."/>
            <person name="Zhang J."/>
        </authorList>
    </citation>
    <scope>NUCLEOTIDE SEQUENCE</scope>
    <source>
        <strain evidence="1">SscI8</strain>
    </source>
</reference>
<proteinExistence type="predicted"/>
<accession>A0A140KN38</accession>
<dbReference type="PANTHER" id="PTHR33266">
    <property type="entry name" value="CHROMOSOME 15, WHOLE GENOME SHOTGUN SEQUENCE"/>
    <property type="match status" value="1"/>
</dbReference>
<dbReference type="OrthoDB" id="2556301at2759"/>
<name>A0A140KN38_9BASI</name>
<dbReference type="EMBL" id="LK056669">
    <property type="protein sequence ID" value="CDR87803.1"/>
    <property type="molecule type" value="Genomic_DNA"/>
</dbReference>